<name>A0A9P0PII2_ACAOB</name>
<evidence type="ECO:0000313" key="2">
    <source>
        <dbReference type="Proteomes" id="UP001152888"/>
    </source>
</evidence>
<dbReference type="AlphaFoldDB" id="A0A9P0PII2"/>
<organism evidence="1 2">
    <name type="scientific">Acanthoscelides obtectus</name>
    <name type="common">Bean weevil</name>
    <name type="synonym">Bruchus obtectus</name>
    <dbReference type="NCBI Taxonomy" id="200917"/>
    <lineage>
        <taxon>Eukaryota</taxon>
        <taxon>Metazoa</taxon>
        <taxon>Ecdysozoa</taxon>
        <taxon>Arthropoda</taxon>
        <taxon>Hexapoda</taxon>
        <taxon>Insecta</taxon>
        <taxon>Pterygota</taxon>
        <taxon>Neoptera</taxon>
        <taxon>Endopterygota</taxon>
        <taxon>Coleoptera</taxon>
        <taxon>Polyphaga</taxon>
        <taxon>Cucujiformia</taxon>
        <taxon>Chrysomeloidea</taxon>
        <taxon>Chrysomelidae</taxon>
        <taxon>Bruchinae</taxon>
        <taxon>Bruchini</taxon>
        <taxon>Acanthoscelides</taxon>
    </lineage>
</organism>
<reference evidence="1" key="1">
    <citation type="submission" date="2022-03" db="EMBL/GenBank/DDBJ databases">
        <authorList>
            <person name="Sayadi A."/>
        </authorList>
    </citation>
    <scope>NUCLEOTIDE SEQUENCE</scope>
</reference>
<comment type="caution">
    <text evidence="1">The sequence shown here is derived from an EMBL/GenBank/DDBJ whole genome shotgun (WGS) entry which is preliminary data.</text>
</comment>
<evidence type="ECO:0000313" key="1">
    <source>
        <dbReference type="EMBL" id="CAH1985112.1"/>
    </source>
</evidence>
<gene>
    <name evidence="1" type="ORF">ACAOBT_LOCUS16481</name>
</gene>
<dbReference type="EMBL" id="CAKOFQ010006970">
    <property type="protein sequence ID" value="CAH1985112.1"/>
    <property type="molecule type" value="Genomic_DNA"/>
</dbReference>
<dbReference type="Proteomes" id="UP001152888">
    <property type="component" value="Unassembled WGS sequence"/>
</dbReference>
<keyword evidence="2" id="KW-1185">Reference proteome</keyword>
<proteinExistence type="predicted"/>
<sequence length="59" mass="6846">MDLATNVHNCHRIVQDTVVAKTRVISMNKSCISDCITLNYIDESIRNELHQEQNFINQK</sequence>
<accession>A0A9P0PII2</accession>
<protein>
    <submittedName>
        <fullName evidence="1">Uncharacterized protein</fullName>
    </submittedName>
</protein>